<sequence>MPSNAPKGGLRAAQRAFTHTKFIDAAVIEFAERGYARTTVDDIVSRAGATRATFYLHFRGKADILRELYDRLMATFEGIYDEMGSIARQPTLESIRGWLRTDVARWASIRQYGAPLWEGSVIDPEIRTLVEQGYKIHIRYLAEALVAARENLALDDAEITAAILLAPLRHFFDPFVQGRLEDTERIITVLASAWMAVIKETGSAAA</sequence>
<evidence type="ECO:0000259" key="5">
    <source>
        <dbReference type="PROSITE" id="PS50977"/>
    </source>
</evidence>
<name>E3IVS8_PSEI1</name>
<dbReference type="GO" id="GO:0003700">
    <property type="term" value="F:DNA-binding transcription factor activity"/>
    <property type="evidence" value="ECO:0007669"/>
    <property type="project" value="TreeGrafter"/>
</dbReference>
<dbReference type="EMBL" id="CP002299">
    <property type="protein sequence ID" value="ADP83730.1"/>
    <property type="molecule type" value="Genomic_DNA"/>
</dbReference>
<dbReference type="PROSITE" id="PS01081">
    <property type="entry name" value="HTH_TETR_1"/>
    <property type="match status" value="1"/>
</dbReference>
<accession>E3IVS8</accession>
<dbReference type="InterPro" id="IPR023772">
    <property type="entry name" value="DNA-bd_HTH_TetR-type_CS"/>
</dbReference>
<keyword evidence="7" id="KW-1185">Reference proteome</keyword>
<feature type="DNA-binding region" description="H-T-H motif" evidence="4">
    <location>
        <begin position="39"/>
        <end position="58"/>
    </location>
</feature>
<gene>
    <name evidence="6" type="ordered locus">FraEuI1c_5746</name>
</gene>
<dbReference type="AlphaFoldDB" id="E3IVS8"/>
<dbReference type="PANTHER" id="PTHR30055">
    <property type="entry name" value="HTH-TYPE TRANSCRIPTIONAL REGULATOR RUTR"/>
    <property type="match status" value="1"/>
</dbReference>
<keyword evidence="1" id="KW-0805">Transcription regulation</keyword>
<organism evidence="6 7">
    <name type="scientific">Pseudofrankia inefficax (strain DSM 45817 / CECT 9037 / DDB 130130 / EuI1c)</name>
    <name type="common">Frankia inefficax</name>
    <dbReference type="NCBI Taxonomy" id="298654"/>
    <lineage>
        <taxon>Bacteria</taxon>
        <taxon>Bacillati</taxon>
        <taxon>Actinomycetota</taxon>
        <taxon>Actinomycetes</taxon>
        <taxon>Frankiales</taxon>
        <taxon>Frankiaceae</taxon>
        <taxon>Pseudofrankia</taxon>
    </lineage>
</organism>
<protein>
    <submittedName>
        <fullName evidence="6">Regulatory protein TetR</fullName>
    </submittedName>
</protein>
<evidence type="ECO:0000256" key="2">
    <source>
        <dbReference type="ARBA" id="ARBA00023125"/>
    </source>
</evidence>
<dbReference type="Gene3D" id="1.10.357.10">
    <property type="entry name" value="Tetracycline Repressor, domain 2"/>
    <property type="match status" value="1"/>
</dbReference>
<dbReference type="GO" id="GO:0000976">
    <property type="term" value="F:transcription cis-regulatory region binding"/>
    <property type="evidence" value="ECO:0007669"/>
    <property type="project" value="TreeGrafter"/>
</dbReference>
<evidence type="ECO:0000256" key="4">
    <source>
        <dbReference type="PROSITE-ProRule" id="PRU00335"/>
    </source>
</evidence>
<dbReference type="Pfam" id="PF00440">
    <property type="entry name" value="TetR_N"/>
    <property type="match status" value="1"/>
</dbReference>
<keyword evidence="3" id="KW-0804">Transcription</keyword>
<dbReference type="KEGG" id="fri:FraEuI1c_5746"/>
<dbReference type="PANTHER" id="PTHR30055:SF234">
    <property type="entry name" value="HTH-TYPE TRANSCRIPTIONAL REGULATOR BETI"/>
    <property type="match status" value="1"/>
</dbReference>
<dbReference type="RefSeq" id="WP_013426848.1">
    <property type="nucleotide sequence ID" value="NC_014666.1"/>
</dbReference>
<proteinExistence type="predicted"/>
<dbReference type="InterPro" id="IPR001647">
    <property type="entry name" value="HTH_TetR"/>
</dbReference>
<dbReference type="SUPFAM" id="SSF46689">
    <property type="entry name" value="Homeodomain-like"/>
    <property type="match status" value="1"/>
</dbReference>
<dbReference type="InterPro" id="IPR009057">
    <property type="entry name" value="Homeodomain-like_sf"/>
</dbReference>
<dbReference type="PROSITE" id="PS50977">
    <property type="entry name" value="HTH_TETR_2"/>
    <property type="match status" value="1"/>
</dbReference>
<dbReference type="InterPro" id="IPR050109">
    <property type="entry name" value="HTH-type_TetR-like_transc_reg"/>
</dbReference>
<evidence type="ECO:0000256" key="3">
    <source>
        <dbReference type="ARBA" id="ARBA00023163"/>
    </source>
</evidence>
<dbReference type="PRINTS" id="PR00455">
    <property type="entry name" value="HTHTETR"/>
</dbReference>
<dbReference type="Proteomes" id="UP000002484">
    <property type="component" value="Chromosome"/>
</dbReference>
<evidence type="ECO:0000256" key="1">
    <source>
        <dbReference type="ARBA" id="ARBA00023015"/>
    </source>
</evidence>
<reference evidence="6 7" key="1">
    <citation type="submission" date="2010-10" db="EMBL/GenBank/DDBJ databases">
        <title>Complete sequence of Frankia sp. EuI1c.</title>
        <authorList>
            <consortium name="US DOE Joint Genome Institute"/>
            <person name="Lucas S."/>
            <person name="Copeland A."/>
            <person name="Lapidus A."/>
            <person name="Cheng J.-F."/>
            <person name="Bruce D."/>
            <person name="Goodwin L."/>
            <person name="Pitluck S."/>
            <person name="Chertkov O."/>
            <person name="Detter J.C."/>
            <person name="Han C."/>
            <person name="Tapia R."/>
            <person name="Land M."/>
            <person name="Hauser L."/>
            <person name="Jeffries C."/>
            <person name="Kyrpides N."/>
            <person name="Ivanova N."/>
            <person name="Mikhailova N."/>
            <person name="Beauchemin N."/>
            <person name="Sen A."/>
            <person name="Sur S.A."/>
            <person name="Gtari M."/>
            <person name="Wall L."/>
            <person name="Tisa L."/>
            <person name="Woyke T."/>
        </authorList>
    </citation>
    <scope>NUCLEOTIDE SEQUENCE [LARGE SCALE GENOMIC DNA]</scope>
    <source>
        <strain evidence="7">DSM 45817 / CECT 9037 / EuI1c</strain>
    </source>
</reference>
<dbReference type="eggNOG" id="COG1309">
    <property type="taxonomic scope" value="Bacteria"/>
</dbReference>
<evidence type="ECO:0000313" key="6">
    <source>
        <dbReference type="EMBL" id="ADP83730.1"/>
    </source>
</evidence>
<dbReference type="InParanoid" id="E3IVS8"/>
<dbReference type="HOGENOM" id="CLU_097555_0_0_11"/>
<feature type="domain" description="HTH tetR-type" evidence="5">
    <location>
        <begin position="16"/>
        <end position="76"/>
    </location>
</feature>
<keyword evidence="2 4" id="KW-0238">DNA-binding</keyword>
<evidence type="ECO:0000313" key="7">
    <source>
        <dbReference type="Proteomes" id="UP000002484"/>
    </source>
</evidence>